<reference evidence="11 12" key="1">
    <citation type="submission" date="2021-06" db="EMBL/GenBank/DDBJ databases">
        <authorList>
            <person name="Sun Q."/>
            <person name="Li D."/>
        </authorList>
    </citation>
    <scope>NUCLEOTIDE SEQUENCE [LARGE SCALE GENOMIC DNA]</scope>
    <source>
        <strain evidence="11 12">MSJ-11</strain>
    </source>
</reference>
<keyword evidence="3 5" id="KW-0807">Transducer</keyword>
<name>A0ABS6EKF2_9CLOT</name>
<evidence type="ECO:0000256" key="5">
    <source>
        <dbReference type="PROSITE-ProRule" id="PRU00284"/>
    </source>
</evidence>
<feature type="coiled-coil region" evidence="6">
    <location>
        <begin position="489"/>
        <end position="516"/>
    </location>
</feature>
<evidence type="ECO:0000313" key="12">
    <source>
        <dbReference type="Proteomes" id="UP000726170"/>
    </source>
</evidence>
<evidence type="ECO:0000256" key="3">
    <source>
        <dbReference type="ARBA" id="ARBA00023224"/>
    </source>
</evidence>
<dbReference type="PROSITE" id="PS50885">
    <property type="entry name" value="HAMP"/>
    <property type="match status" value="1"/>
</dbReference>
<keyword evidence="12" id="KW-1185">Reference proteome</keyword>
<organism evidence="11 12">
    <name type="scientific">Clostridium mobile</name>
    <dbReference type="NCBI Taxonomy" id="2841512"/>
    <lineage>
        <taxon>Bacteria</taxon>
        <taxon>Bacillati</taxon>
        <taxon>Bacillota</taxon>
        <taxon>Clostridia</taxon>
        <taxon>Eubacteriales</taxon>
        <taxon>Clostridiaceae</taxon>
        <taxon>Clostridium</taxon>
    </lineage>
</organism>
<keyword evidence="6" id="KW-0175">Coiled coil</keyword>
<comment type="caution">
    <text evidence="11">The sequence shown here is derived from an EMBL/GenBank/DDBJ whole genome shotgun (WGS) entry which is preliminary data.</text>
</comment>
<evidence type="ECO:0000259" key="9">
    <source>
        <dbReference type="PROSITE" id="PS50192"/>
    </source>
</evidence>
<dbReference type="PANTHER" id="PTHR32089">
    <property type="entry name" value="METHYL-ACCEPTING CHEMOTAXIS PROTEIN MCPB"/>
    <property type="match status" value="1"/>
</dbReference>
<feature type="transmembrane region" description="Helical" evidence="7">
    <location>
        <begin position="189"/>
        <end position="210"/>
    </location>
</feature>
<gene>
    <name evidence="11" type="ORF">KQI86_15340</name>
</gene>
<feature type="domain" description="T-SNARE coiled-coil homology" evidence="9">
    <location>
        <begin position="451"/>
        <end position="513"/>
    </location>
</feature>
<dbReference type="InterPro" id="IPR004089">
    <property type="entry name" value="MCPsignal_dom"/>
</dbReference>
<dbReference type="CDD" id="cd06225">
    <property type="entry name" value="HAMP"/>
    <property type="match status" value="1"/>
</dbReference>
<dbReference type="Pfam" id="PF12729">
    <property type="entry name" value="4HB_MCP_1"/>
    <property type="match status" value="1"/>
</dbReference>
<evidence type="ECO:0000256" key="2">
    <source>
        <dbReference type="ARBA" id="ARBA00022519"/>
    </source>
</evidence>
<comment type="similarity">
    <text evidence="4">Belongs to the methyl-accepting chemotaxis (MCP) protein family.</text>
</comment>
<evidence type="ECO:0000256" key="4">
    <source>
        <dbReference type="ARBA" id="ARBA00029447"/>
    </source>
</evidence>
<dbReference type="SMART" id="SM00283">
    <property type="entry name" value="MA"/>
    <property type="match status" value="1"/>
</dbReference>
<keyword evidence="2" id="KW-0997">Cell inner membrane</keyword>
<evidence type="ECO:0000256" key="1">
    <source>
        <dbReference type="ARBA" id="ARBA00004429"/>
    </source>
</evidence>
<dbReference type="InterPro" id="IPR003660">
    <property type="entry name" value="HAMP_dom"/>
</dbReference>
<dbReference type="EMBL" id="JAHLQF010000004">
    <property type="protein sequence ID" value="MBU5485693.1"/>
    <property type="molecule type" value="Genomic_DNA"/>
</dbReference>
<dbReference type="InterPro" id="IPR047347">
    <property type="entry name" value="YvaQ-like_sensor"/>
</dbReference>
<dbReference type="PROSITE" id="PS50111">
    <property type="entry name" value="CHEMOTAXIS_TRANSDUC_2"/>
    <property type="match status" value="1"/>
</dbReference>
<evidence type="ECO:0000259" key="10">
    <source>
        <dbReference type="PROSITE" id="PS50885"/>
    </source>
</evidence>
<dbReference type="PROSITE" id="PS50192">
    <property type="entry name" value="T_SNARE"/>
    <property type="match status" value="1"/>
</dbReference>
<dbReference type="SMART" id="SM00304">
    <property type="entry name" value="HAMP"/>
    <property type="match status" value="1"/>
</dbReference>
<accession>A0ABS6EKF2</accession>
<dbReference type="InterPro" id="IPR024478">
    <property type="entry name" value="HlyB_4HB_MCP"/>
</dbReference>
<dbReference type="Pfam" id="PF00015">
    <property type="entry name" value="MCPsignal"/>
    <property type="match status" value="1"/>
</dbReference>
<protein>
    <submittedName>
        <fullName evidence="11">Methyl-accepting chemotaxis protein</fullName>
    </submittedName>
</protein>
<feature type="domain" description="Methyl-accepting transducer" evidence="8">
    <location>
        <begin position="281"/>
        <end position="539"/>
    </location>
</feature>
<sequence>MNFWKNISVKIKLLFSFALLAALIIVTGFLGIRGTDVINKNAQDMYSNNLKSIKSLENIKGSFNDMRANIIYLILEKNTAEGSEQLKNIEEEIGEQLKIYEKIHMNEDEKLLYEEFKNKYEEYVDHKNQLVKLMEENKYEQALNLYNSEMIKLREDAFNSINRVVEINDLEALKQYEDNETIYLAARNLIIIATILGGVISAIFIVLMSIDIIKPLNKIQDFAKRLSQYDFSSNIQIERKDEFGITALSLNDARDNMQKLIKEIIKDSNYVSESSEELFTTVEDLTESMNDINTSTIEINKGIQEWSATTEEMSASMTQVDSSVEELSKRAVNGSGYAIEIKERALEAEKNGQSAYDETHKMYYENEKDILKAIDEGKVVEEIKVMANTIANISEQTNLLALNAAIEAARAGEHGKGFSVVAEEVRKLAEQSSEAVATIHITIGRVQEAFTNLSQSSQQILDFIQNQVKEKFQFFIKIGNQYSDDADYLNNMSQDLASMTEEINATVEQISSAINEIASSAQNNASFTGEILANVEQTTENMDKVKTTAEYQAKISEELRELVIKFKI</sequence>
<keyword evidence="7" id="KW-1133">Transmembrane helix</keyword>
<dbReference type="Pfam" id="PF00672">
    <property type="entry name" value="HAMP"/>
    <property type="match status" value="1"/>
</dbReference>
<keyword evidence="7" id="KW-0472">Membrane</keyword>
<comment type="subcellular location">
    <subcellularLocation>
        <location evidence="1">Cell inner membrane</location>
        <topology evidence="1">Multi-pass membrane protein</topology>
    </subcellularLocation>
</comment>
<evidence type="ECO:0000256" key="6">
    <source>
        <dbReference type="SAM" id="Coils"/>
    </source>
</evidence>
<feature type="domain" description="HAMP" evidence="10">
    <location>
        <begin position="210"/>
        <end position="262"/>
    </location>
</feature>
<keyword evidence="7" id="KW-0812">Transmembrane</keyword>
<evidence type="ECO:0000259" key="8">
    <source>
        <dbReference type="PROSITE" id="PS50111"/>
    </source>
</evidence>
<dbReference type="PANTHER" id="PTHR32089:SF112">
    <property type="entry name" value="LYSOZYME-LIKE PROTEIN-RELATED"/>
    <property type="match status" value="1"/>
</dbReference>
<keyword evidence="2" id="KW-1003">Cell membrane</keyword>
<proteinExistence type="inferred from homology"/>
<dbReference type="CDD" id="cd19411">
    <property type="entry name" value="MCP2201-like_sensor"/>
    <property type="match status" value="1"/>
</dbReference>
<evidence type="ECO:0000256" key="7">
    <source>
        <dbReference type="SAM" id="Phobius"/>
    </source>
</evidence>
<dbReference type="RefSeq" id="WP_216440268.1">
    <property type="nucleotide sequence ID" value="NZ_JAHLQF010000004.1"/>
</dbReference>
<dbReference type="InterPro" id="IPR000727">
    <property type="entry name" value="T_SNARE_dom"/>
</dbReference>
<evidence type="ECO:0000313" key="11">
    <source>
        <dbReference type="EMBL" id="MBU5485693.1"/>
    </source>
</evidence>
<dbReference type="Proteomes" id="UP000726170">
    <property type="component" value="Unassembled WGS sequence"/>
</dbReference>